<name>A0A5B7I469_PORTR</name>
<dbReference type="EMBL" id="VSRR010044191">
    <property type="protein sequence ID" value="MPC76776.1"/>
    <property type="molecule type" value="Genomic_DNA"/>
</dbReference>
<accession>A0A5B7I469</accession>
<comment type="caution">
    <text evidence="1">The sequence shown here is derived from an EMBL/GenBank/DDBJ whole genome shotgun (WGS) entry which is preliminary data.</text>
</comment>
<keyword evidence="2" id="KW-1185">Reference proteome</keyword>
<dbReference type="AlphaFoldDB" id="A0A5B7I469"/>
<sequence>MKQQIRLDVGLLTPPKLSDSRANAPTHAQVFDNALYRHPRSGDMARRSSWRVQISQSGSTCKFPRLSGHQGNSRGRWSEQRFLGIKRGVRGGPASFCGFI</sequence>
<reference evidence="1 2" key="1">
    <citation type="submission" date="2019-05" db="EMBL/GenBank/DDBJ databases">
        <title>Another draft genome of Portunus trituberculatus and its Hox gene families provides insights of decapod evolution.</title>
        <authorList>
            <person name="Jeong J.-H."/>
            <person name="Song I."/>
            <person name="Kim S."/>
            <person name="Choi T."/>
            <person name="Kim D."/>
            <person name="Ryu S."/>
            <person name="Kim W."/>
        </authorList>
    </citation>
    <scope>NUCLEOTIDE SEQUENCE [LARGE SCALE GENOMIC DNA]</scope>
    <source>
        <tissue evidence="1">Muscle</tissue>
    </source>
</reference>
<evidence type="ECO:0000313" key="1">
    <source>
        <dbReference type="EMBL" id="MPC76776.1"/>
    </source>
</evidence>
<dbReference type="Proteomes" id="UP000324222">
    <property type="component" value="Unassembled WGS sequence"/>
</dbReference>
<protein>
    <submittedName>
        <fullName evidence="1">Uncharacterized protein</fullName>
    </submittedName>
</protein>
<organism evidence="1 2">
    <name type="scientific">Portunus trituberculatus</name>
    <name type="common">Swimming crab</name>
    <name type="synonym">Neptunus trituberculatus</name>
    <dbReference type="NCBI Taxonomy" id="210409"/>
    <lineage>
        <taxon>Eukaryota</taxon>
        <taxon>Metazoa</taxon>
        <taxon>Ecdysozoa</taxon>
        <taxon>Arthropoda</taxon>
        <taxon>Crustacea</taxon>
        <taxon>Multicrustacea</taxon>
        <taxon>Malacostraca</taxon>
        <taxon>Eumalacostraca</taxon>
        <taxon>Eucarida</taxon>
        <taxon>Decapoda</taxon>
        <taxon>Pleocyemata</taxon>
        <taxon>Brachyura</taxon>
        <taxon>Eubrachyura</taxon>
        <taxon>Portunoidea</taxon>
        <taxon>Portunidae</taxon>
        <taxon>Portuninae</taxon>
        <taxon>Portunus</taxon>
    </lineage>
</organism>
<gene>
    <name evidence="1" type="ORF">E2C01_071208</name>
</gene>
<proteinExistence type="predicted"/>
<evidence type="ECO:0000313" key="2">
    <source>
        <dbReference type="Proteomes" id="UP000324222"/>
    </source>
</evidence>